<dbReference type="PANTHER" id="PTHR43397">
    <property type="entry name" value="ERGOTHIONEINE BIOSYNTHESIS PROTEIN 1"/>
    <property type="match status" value="1"/>
</dbReference>
<evidence type="ECO:0000256" key="2">
    <source>
        <dbReference type="ARBA" id="ARBA00022679"/>
    </source>
</evidence>
<keyword evidence="2 4" id="KW-0808">Transferase</keyword>
<gene>
    <name evidence="4" type="primary">egtD</name>
    <name evidence="4" type="ORF">CHT98_15505</name>
</gene>
<dbReference type="InterPro" id="IPR035094">
    <property type="entry name" value="EgtD"/>
</dbReference>
<dbReference type="PANTHER" id="PTHR43397:SF1">
    <property type="entry name" value="ERGOTHIONEINE BIOSYNTHESIS PROTEIN 1"/>
    <property type="match status" value="1"/>
</dbReference>
<dbReference type="RefSeq" id="WP_094304251.1">
    <property type="nucleotide sequence ID" value="NZ_NOWT01000014.1"/>
</dbReference>
<dbReference type="Proteomes" id="UP000215367">
    <property type="component" value="Unassembled WGS sequence"/>
</dbReference>
<evidence type="ECO:0000313" key="5">
    <source>
        <dbReference type="Proteomes" id="UP000215367"/>
    </source>
</evidence>
<dbReference type="AlphaFoldDB" id="A0A235HC54"/>
<evidence type="ECO:0000313" key="4">
    <source>
        <dbReference type="EMBL" id="OYD83328.1"/>
    </source>
</evidence>
<dbReference type="InterPro" id="IPR017804">
    <property type="entry name" value="MeTrfase_EgtD-like"/>
</dbReference>
<dbReference type="NCBIfam" id="TIGR03438">
    <property type="entry name" value="egtD_ergothio"/>
    <property type="match status" value="1"/>
</dbReference>
<protein>
    <submittedName>
        <fullName evidence="4">L-histidine N(Alpha)-methyltransferase</fullName>
    </submittedName>
</protein>
<dbReference type="InterPro" id="IPR029063">
    <property type="entry name" value="SAM-dependent_MTases_sf"/>
</dbReference>
<feature type="domain" description="Histidine-specific methyltransferase SAM-dependent" evidence="3">
    <location>
        <begin position="27"/>
        <end position="324"/>
    </location>
</feature>
<comment type="caution">
    <text evidence="4">The sequence shown here is derived from an EMBL/GenBank/DDBJ whole genome shotgun (WGS) entry which is preliminary data.</text>
</comment>
<organism evidence="4 5">
    <name type="scientific">Azospirillum brasilense</name>
    <dbReference type="NCBI Taxonomy" id="192"/>
    <lineage>
        <taxon>Bacteria</taxon>
        <taxon>Pseudomonadati</taxon>
        <taxon>Pseudomonadota</taxon>
        <taxon>Alphaproteobacteria</taxon>
        <taxon>Rhodospirillales</taxon>
        <taxon>Azospirillaceae</taxon>
        <taxon>Azospirillum</taxon>
    </lineage>
</organism>
<evidence type="ECO:0000256" key="1">
    <source>
        <dbReference type="ARBA" id="ARBA00022603"/>
    </source>
</evidence>
<keyword evidence="1 4" id="KW-0489">Methyltransferase</keyword>
<dbReference type="Pfam" id="PF10017">
    <property type="entry name" value="Methyltransf_33"/>
    <property type="match status" value="1"/>
</dbReference>
<dbReference type="GO" id="GO:0008168">
    <property type="term" value="F:methyltransferase activity"/>
    <property type="evidence" value="ECO:0007669"/>
    <property type="project" value="UniProtKB-KW"/>
</dbReference>
<dbReference type="InterPro" id="IPR019257">
    <property type="entry name" value="MeTrfase_dom"/>
</dbReference>
<dbReference type="Gene3D" id="3.40.50.150">
    <property type="entry name" value="Vaccinia Virus protein VP39"/>
    <property type="match status" value="1"/>
</dbReference>
<dbReference type="EMBL" id="NOWT01000014">
    <property type="protein sequence ID" value="OYD83328.1"/>
    <property type="molecule type" value="Genomic_DNA"/>
</dbReference>
<dbReference type="PIRSF" id="PIRSF018005">
    <property type="entry name" value="UCP018005"/>
    <property type="match status" value="1"/>
</dbReference>
<evidence type="ECO:0000259" key="3">
    <source>
        <dbReference type="Pfam" id="PF10017"/>
    </source>
</evidence>
<reference evidence="4 5" key="1">
    <citation type="submission" date="2017-07" db="EMBL/GenBank/DDBJ databases">
        <title>Whole genome sequence of Azospirillum brasilense 2A1, a potential biofertilizer strain.</title>
        <authorList>
            <person name="Fontana C.A."/>
            <person name="Toffoli L.M."/>
            <person name="Salazar S.M."/>
            <person name="Puglisi E."/>
            <person name="Pedraza R."/>
            <person name="Bassi D."/>
            <person name="Cocconcelli P.S."/>
        </authorList>
    </citation>
    <scope>NUCLEOTIDE SEQUENCE [LARGE SCALE GENOMIC DNA]</scope>
    <source>
        <strain evidence="4 5">2A1</strain>
    </source>
</reference>
<dbReference type="InterPro" id="IPR051128">
    <property type="entry name" value="EgtD_Methyltrsf_superfamily"/>
</dbReference>
<name>A0A235HC54_AZOBR</name>
<dbReference type="GO" id="GO:0032259">
    <property type="term" value="P:methylation"/>
    <property type="evidence" value="ECO:0007669"/>
    <property type="project" value="UniProtKB-KW"/>
</dbReference>
<proteinExistence type="predicted"/>
<accession>A0A235HC54</accession>
<sequence>MTAISAARAHSAQGPAQGPAQDDLFLSDVLEGLSRPDKSLPCKYFYDAEGSALFDAICTLDEYYPTRTETALLHARADEIADIAGRGATLVELGSGSSVKVRILLDALDAPAMYVPVDISRDHLIAAAARLAGDYPAVTVVPVAADYVRGFALPRGVAPERTMAFFPGSTIGNFRPAEAMTFLDGLGRRLGSGARLLIGVDLRKDPAVLEAAYDDARGVTAAFNLNLLARINRELDGTFDLDRFAHVARYDTARGRIEMHLRSLDDQTVRIAGHPVRFARGETIHTENSYKYSVPGFRRLAARAGWRTERSWTDEGRLFSLHWMVRHG</sequence>
<dbReference type="SUPFAM" id="SSF53335">
    <property type="entry name" value="S-adenosyl-L-methionine-dependent methyltransferases"/>
    <property type="match status" value="1"/>
</dbReference>